<evidence type="ECO:0000256" key="1">
    <source>
        <dbReference type="ARBA" id="ARBA00022450"/>
    </source>
</evidence>
<evidence type="ECO:0000256" key="2">
    <source>
        <dbReference type="ARBA" id="ARBA00022553"/>
    </source>
</evidence>
<evidence type="ECO:0000313" key="4">
    <source>
        <dbReference type="EMBL" id="EOA81482.1"/>
    </source>
</evidence>
<dbReference type="CDD" id="cd05918">
    <property type="entry name" value="A_NRPS_SidN3_like"/>
    <property type="match status" value="1"/>
</dbReference>
<dbReference type="InterPro" id="IPR000873">
    <property type="entry name" value="AMP-dep_synth/lig_dom"/>
</dbReference>
<dbReference type="OrthoDB" id="416786at2759"/>
<dbReference type="PANTHER" id="PTHR44845">
    <property type="entry name" value="CARRIER DOMAIN-CONTAINING PROTEIN"/>
    <property type="match status" value="1"/>
</dbReference>
<keyword evidence="2" id="KW-0597">Phosphoprotein</keyword>
<dbReference type="SUPFAM" id="SSF56801">
    <property type="entry name" value="Acetyl-CoA synthetase-like"/>
    <property type="match status" value="1"/>
</dbReference>
<dbReference type="InterPro" id="IPR013120">
    <property type="entry name" value="FAR_NAD-bd"/>
</dbReference>
<dbReference type="NCBIfam" id="TIGR01746">
    <property type="entry name" value="Thioester-redct"/>
    <property type="match status" value="1"/>
</dbReference>
<reference evidence="4 5" key="2">
    <citation type="journal article" date="2013" name="PLoS Genet.">
        <title>Comparative genome structure, secondary metabolite, and effector coding capacity across Cochliobolus pathogens.</title>
        <authorList>
            <person name="Condon B.J."/>
            <person name="Leng Y."/>
            <person name="Wu D."/>
            <person name="Bushley K.E."/>
            <person name="Ohm R.A."/>
            <person name="Otillar R."/>
            <person name="Martin J."/>
            <person name="Schackwitz W."/>
            <person name="Grimwood J."/>
            <person name="MohdZainudin N."/>
            <person name="Xue C."/>
            <person name="Wang R."/>
            <person name="Manning V.A."/>
            <person name="Dhillon B."/>
            <person name="Tu Z.J."/>
            <person name="Steffenson B.J."/>
            <person name="Salamov A."/>
            <person name="Sun H."/>
            <person name="Lowry S."/>
            <person name="LaButti K."/>
            <person name="Han J."/>
            <person name="Copeland A."/>
            <person name="Lindquist E."/>
            <person name="Barry K."/>
            <person name="Schmutz J."/>
            <person name="Baker S.E."/>
            <person name="Ciuffetti L.M."/>
            <person name="Grigoriev I.V."/>
            <person name="Zhong S."/>
            <person name="Turgeon B.G."/>
        </authorList>
    </citation>
    <scope>NUCLEOTIDE SEQUENCE [LARGE SCALE GENOMIC DNA]</scope>
    <source>
        <strain evidence="5">28A</strain>
    </source>
</reference>
<organism evidence="4 5">
    <name type="scientific">Exserohilum turcicum (strain 28A)</name>
    <name type="common">Northern leaf blight fungus</name>
    <name type="synonym">Setosphaeria turcica</name>
    <dbReference type="NCBI Taxonomy" id="671987"/>
    <lineage>
        <taxon>Eukaryota</taxon>
        <taxon>Fungi</taxon>
        <taxon>Dikarya</taxon>
        <taxon>Ascomycota</taxon>
        <taxon>Pezizomycotina</taxon>
        <taxon>Dothideomycetes</taxon>
        <taxon>Pleosporomycetidae</taxon>
        <taxon>Pleosporales</taxon>
        <taxon>Pleosporineae</taxon>
        <taxon>Pleosporaceae</taxon>
        <taxon>Exserohilum</taxon>
    </lineage>
</organism>
<dbReference type="InterPro" id="IPR036736">
    <property type="entry name" value="ACP-like_sf"/>
</dbReference>
<dbReference type="PROSITE" id="PS00455">
    <property type="entry name" value="AMP_BINDING"/>
    <property type="match status" value="1"/>
</dbReference>
<dbReference type="SUPFAM" id="SSF47336">
    <property type="entry name" value="ACP-like"/>
    <property type="match status" value="1"/>
</dbReference>
<dbReference type="InterPro" id="IPR009081">
    <property type="entry name" value="PP-bd_ACP"/>
</dbReference>
<dbReference type="HOGENOM" id="CLU_000022_60_8_1"/>
<dbReference type="AlphaFoldDB" id="R0JZ17"/>
<reference evidence="4 5" key="1">
    <citation type="journal article" date="2012" name="PLoS Pathog.">
        <title>Diverse lifestyles and strategies of plant pathogenesis encoded in the genomes of eighteen Dothideomycetes fungi.</title>
        <authorList>
            <person name="Ohm R.A."/>
            <person name="Feau N."/>
            <person name="Henrissat B."/>
            <person name="Schoch C.L."/>
            <person name="Horwitz B.A."/>
            <person name="Barry K.W."/>
            <person name="Condon B.J."/>
            <person name="Copeland A.C."/>
            <person name="Dhillon B."/>
            <person name="Glaser F."/>
            <person name="Hesse C.N."/>
            <person name="Kosti I."/>
            <person name="LaButti K."/>
            <person name="Lindquist E.A."/>
            <person name="Lucas S."/>
            <person name="Salamov A.A."/>
            <person name="Bradshaw R.E."/>
            <person name="Ciuffetti L."/>
            <person name="Hamelin R.C."/>
            <person name="Kema G.H.J."/>
            <person name="Lawrence C."/>
            <person name="Scott J.A."/>
            <person name="Spatafora J.W."/>
            <person name="Turgeon B.G."/>
            <person name="de Wit P.J.G.M."/>
            <person name="Zhong S."/>
            <person name="Goodwin S.B."/>
            <person name="Grigoriev I.V."/>
        </authorList>
    </citation>
    <scope>NUCLEOTIDE SEQUENCE [LARGE SCALE GENOMIC DNA]</scope>
    <source>
        <strain evidence="5">28A</strain>
    </source>
</reference>
<dbReference type="InterPro" id="IPR020845">
    <property type="entry name" value="AMP-binding_CS"/>
</dbReference>
<dbReference type="SUPFAM" id="SSF51735">
    <property type="entry name" value="NAD(P)-binding Rossmann-fold domains"/>
    <property type="match status" value="1"/>
</dbReference>
<dbReference type="InterPro" id="IPR045851">
    <property type="entry name" value="AMP-bd_C_sf"/>
</dbReference>
<dbReference type="InterPro" id="IPR036291">
    <property type="entry name" value="NAD(P)-bd_dom_sf"/>
</dbReference>
<sequence length="1080" mass="119009">MCGEQSRATISKWNQFSTYTPNKLLHNMVGIGFLHKPDAIAILSWDGQMSYLELDKRSSALAAYLMDTYDLKPGRKVALCFEKCTWAIVCMLAVLKTGAAYCCLDPSHPRARHDSIIEKLVTPVVLASAQHENRFEGHSVLVPNLEIVQRQCNYRPTGVQPSDVCMVAFTSGSTGTPKGIVHTHNSLVTGILANASPQHLNQEGVSTYQWSSYTFDVSMIEIYAPLIFGGRICIPSDEERINNVEESMNRMAVNWAYFTPSFARLFAQYDIPSLKTLLMGGEVVTPEDINAWYNRVKVIHSYGPAESATFFLAEFNSPCSNIVPIGPAPNTYSWIVNPNNPELLSPLGAIGEMLYEGPGLLKEYLGDPEKTNKVLIEPPSWRRNLDAPTPSSKLYRSGDLVRYLPDGKMVYIGRKDTMVKVRGQKLEVEEVESVIRKTLGGSSQVAVDLVELHGSGARLVAFLQYSGDKELNGHTNGVRSEMLRSSTVSDEKMNELIAQIRFRLVETLPEFMIPRIYIPLAKLPTNSNGKLDRAKLKEHARNLSASELFKYTDSGSSNGVLTEIPEDDTVALEISDILVNILSSPESTGEHPLKGKNATLENLGLDSLRIVSFVRAINKPYGLKLPIKIFRKIDLSVRDIAEIVRSRGQVARQSEEDARTAEILQEVDELNKELLQVQPSQQTVLKKTSQTSKSVVFLTGATGFLGTQILRQLLALDSVAKVIVLVRASDISTGLERIVTAGTTAGWWSPVLASRIEVWLGDLAQPRLGLSTDQWARLEGTCTQESEAVTAIIHNGAVVNWSSSYERLRATNVLSTLQILKLALTAPGPLQHCTYVSGGDMHLSEAEVANNRSRLSSADGYSQSKFAADVLVDRCVDRAPSGRRINMVKPGIIIGTATEGISNTDDFIWRLTAGVCEAGAYVDGEQDAIVCLAGADQVAERIIEACLGDPSDDDSTSKALRMTQGIPVRDFWNAVSEGTGLKLNPMDFEDWLRVVNANVSRQGPSHLLWPVMEWVEQRKGKIGDPRLKNDTLGNDCETRANTLQALRKSVEYLSSLHFLQGETLLNGAKQNVFRRTGLQK</sequence>
<accession>R0JZ17</accession>
<dbReference type="InterPro" id="IPR010080">
    <property type="entry name" value="Thioester_reductase-like_dom"/>
</dbReference>
<evidence type="ECO:0000259" key="3">
    <source>
        <dbReference type="PROSITE" id="PS50075"/>
    </source>
</evidence>
<name>R0JZ17_EXST2</name>
<keyword evidence="1" id="KW-0596">Phosphopantetheine</keyword>
<dbReference type="EMBL" id="KB908866">
    <property type="protein sequence ID" value="EOA81482.1"/>
    <property type="molecule type" value="Genomic_DNA"/>
</dbReference>
<dbReference type="STRING" id="671987.R0JZ17"/>
<dbReference type="GeneID" id="19406409"/>
<dbReference type="Pfam" id="PF07993">
    <property type="entry name" value="NAD_binding_4"/>
    <property type="match status" value="1"/>
</dbReference>
<dbReference type="Gene3D" id="1.10.1200.10">
    <property type="entry name" value="ACP-like"/>
    <property type="match status" value="1"/>
</dbReference>
<dbReference type="eggNOG" id="KOG1178">
    <property type="taxonomic scope" value="Eukaryota"/>
</dbReference>
<dbReference type="Gene3D" id="3.40.50.720">
    <property type="entry name" value="NAD(P)-binding Rossmann-like Domain"/>
    <property type="match status" value="1"/>
</dbReference>
<dbReference type="InterPro" id="IPR042099">
    <property type="entry name" value="ANL_N_sf"/>
</dbReference>
<dbReference type="Proteomes" id="UP000016935">
    <property type="component" value="Unassembled WGS sequence"/>
</dbReference>
<dbReference type="Pfam" id="PF00501">
    <property type="entry name" value="AMP-binding"/>
    <property type="match status" value="1"/>
</dbReference>
<dbReference type="PANTHER" id="PTHR44845:SF4">
    <property type="entry name" value="NONRIBOSOMAL PEPTIDE SYNTHASE INPA"/>
    <property type="match status" value="1"/>
</dbReference>
<dbReference type="Gene3D" id="3.30.300.30">
    <property type="match status" value="1"/>
</dbReference>
<protein>
    <recommendedName>
        <fullName evidence="3">Carrier domain-containing protein</fullName>
    </recommendedName>
</protein>
<gene>
    <name evidence="4" type="ORF">SETTUDRAFT_99043</name>
</gene>
<dbReference type="Gene3D" id="3.40.50.12780">
    <property type="entry name" value="N-terminal domain of ligase-like"/>
    <property type="match status" value="1"/>
</dbReference>
<evidence type="ECO:0000313" key="5">
    <source>
        <dbReference type="Proteomes" id="UP000016935"/>
    </source>
</evidence>
<feature type="domain" description="Carrier" evidence="3">
    <location>
        <begin position="568"/>
        <end position="648"/>
    </location>
</feature>
<dbReference type="RefSeq" id="XP_008030936.1">
    <property type="nucleotide sequence ID" value="XM_008032745.1"/>
</dbReference>
<keyword evidence="5" id="KW-1185">Reference proteome</keyword>
<dbReference type="Pfam" id="PF00550">
    <property type="entry name" value="PP-binding"/>
    <property type="match status" value="1"/>
</dbReference>
<dbReference type="PROSITE" id="PS50075">
    <property type="entry name" value="CARRIER"/>
    <property type="match status" value="1"/>
</dbReference>
<proteinExistence type="predicted"/>